<evidence type="ECO:0000313" key="5">
    <source>
        <dbReference type="EMBL" id="URI13903.1"/>
    </source>
</evidence>
<organism evidence="5 6">
    <name type="scientific">Brevundimonas albigilva</name>
    <dbReference type="NCBI Taxonomy" id="1312364"/>
    <lineage>
        <taxon>Bacteria</taxon>
        <taxon>Pseudomonadati</taxon>
        <taxon>Pseudomonadota</taxon>
        <taxon>Alphaproteobacteria</taxon>
        <taxon>Caulobacterales</taxon>
        <taxon>Caulobacteraceae</taxon>
        <taxon>Brevundimonas</taxon>
    </lineage>
</organism>
<feature type="signal peptide" evidence="4">
    <location>
        <begin position="1"/>
        <end position="23"/>
    </location>
</feature>
<keyword evidence="2" id="KW-0479">Metal-binding</keyword>
<gene>
    <name evidence="5" type="primary">modA</name>
    <name evidence="5" type="ORF">M8231_08630</name>
</gene>
<evidence type="ECO:0000256" key="1">
    <source>
        <dbReference type="ARBA" id="ARBA00009175"/>
    </source>
</evidence>
<dbReference type="Gene3D" id="3.40.190.10">
    <property type="entry name" value="Periplasmic binding protein-like II"/>
    <property type="match status" value="2"/>
</dbReference>
<dbReference type="EMBL" id="CP097649">
    <property type="protein sequence ID" value="URI13903.1"/>
    <property type="molecule type" value="Genomic_DNA"/>
</dbReference>
<evidence type="ECO:0000256" key="3">
    <source>
        <dbReference type="ARBA" id="ARBA00022729"/>
    </source>
</evidence>
<keyword evidence="6" id="KW-1185">Reference proteome</keyword>
<comment type="similarity">
    <text evidence="1">Belongs to the bacterial solute-binding protein ModA family.</text>
</comment>
<sequence length="254" mass="27052">MRIFHHILLAGLLALAACSPGQPAERPPLTVFAAASLSDALGEIGRAWEDETGQAVRFSFAASGSVARQIEAGAPADAVVLADRPWMDRLSDAGRIERDSRIDLLRNRLVVIARADAPDMGDPLSALAEGQGRVAIGDPDSVPAGAYAREWLQGRGLWETLQPRLATATDVRAVRTFVQRGEAPLGIVYRSDAEGTPDLRVLLEPPAAEQPDIVYPAALTPKGAAAARPFLEYLRGPRAGQIFRAHGFEPVAAP</sequence>
<evidence type="ECO:0000313" key="6">
    <source>
        <dbReference type="Proteomes" id="UP001055429"/>
    </source>
</evidence>
<feature type="chain" id="PRO_5047233347" evidence="4">
    <location>
        <begin position="24"/>
        <end position="254"/>
    </location>
</feature>
<accession>A0ABY4SI42</accession>
<dbReference type="Proteomes" id="UP001055429">
    <property type="component" value="Chromosome"/>
</dbReference>
<dbReference type="PANTHER" id="PTHR30632:SF17">
    <property type="entry name" value="MOLYBDATE-BINDING PROTEIN MODA"/>
    <property type="match status" value="1"/>
</dbReference>
<evidence type="ECO:0000256" key="4">
    <source>
        <dbReference type="SAM" id="SignalP"/>
    </source>
</evidence>
<evidence type="ECO:0000256" key="2">
    <source>
        <dbReference type="ARBA" id="ARBA00022723"/>
    </source>
</evidence>
<name>A0ABY4SI42_9CAUL</name>
<dbReference type="SUPFAM" id="SSF53850">
    <property type="entry name" value="Periplasmic binding protein-like II"/>
    <property type="match status" value="1"/>
</dbReference>
<dbReference type="NCBIfam" id="TIGR01256">
    <property type="entry name" value="modA"/>
    <property type="match status" value="1"/>
</dbReference>
<keyword evidence="3 4" id="KW-0732">Signal</keyword>
<dbReference type="RefSeq" id="WP_249750307.1">
    <property type="nucleotide sequence ID" value="NZ_CP097298.1"/>
</dbReference>
<proteinExistence type="inferred from homology"/>
<dbReference type="InterPro" id="IPR005950">
    <property type="entry name" value="ModA"/>
</dbReference>
<dbReference type="PANTHER" id="PTHR30632">
    <property type="entry name" value="MOLYBDATE-BINDING PERIPLASMIC PROTEIN"/>
    <property type="match status" value="1"/>
</dbReference>
<dbReference type="InterPro" id="IPR050682">
    <property type="entry name" value="ModA/WtpA"/>
</dbReference>
<protein>
    <submittedName>
        <fullName evidence="5">Molybdate ABC transporter substrate-binding protein</fullName>
    </submittedName>
</protein>
<dbReference type="PROSITE" id="PS51257">
    <property type="entry name" value="PROKAR_LIPOPROTEIN"/>
    <property type="match status" value="1"/>
</dbReference>
<dbReference type="Pfam" id="PF13531">
    <property type="entry name" value="SBP_bac_11"/>
    <property type="match status" value="1"/>
</dbReference>
<dbReference type="PIRSF" id="PIRSF004846">
    <property type="entry name" value="ModA"/>
    <property type="match status" value="1"/>
</dbReference>
<reference evidence="5" key="1">
    <citation type="submission" date="2022-05" db="EMBL/GenBank/DDBJ databases">
        <title>Brevundimonas albigilva TT17 genome sequence.</title>
        <authorList>
            <person name="Lee K."/>
            <person name="Son H."/>
        </authorList>
    </citation>
    <scope>NUCLEOTIDE SEQUENCE</scope>
    <source>
        <strain evidence="5">TT17</strain>
    </source>
</reference>